<dbReference type="Gene3D" id="3.40.640.10">
    <property type="entry name" value="Type I PLP-dependent aspartate aminotransferase-like (Major domain)"/>
    <property type="match status" value="1"/>
</dbReference>
<dbReference type="RefSeq" id="WP_111491117.1">
    <property type="nucleotide sequence ID" value="NZ_CP031264.1"/>
</dbReference>
<dbReference type="GO" id="GO:0047804">
    <property type="term" value="F:cysteine-S-conjugate beta-lyase activity"/>
    <property type="evidence" value="ECO:0007669"/>
    <property type="project" value="UniProtKB-EC"/>
</dbReference>
<keyword evidence="7" id="KW-0032">Aminotransferase</keyword>
<evidence type="ECO:0000313" key="7">
    <source>
        <dbReference type="EMBL" id="AXI76731.1"/>
    </source>
</evidence>
<gene>
    <name evidence="7" type="ORF">C7M71_003915</name>
</gene>
<dbReference type="CDD" id="cd00609">
    <property type="entry name" value="AAT_like"/>
    <property type="match status" value="1"/>
</dbReference>
<reference evidence="8" key="1">
    <citation type="submission" date="2018-07" db="EMBL/GenBank/DDBJ databases">
        <title>Streptacidiphilus bronchialis DSM 106435 chromosome.</title>
        <authorList>
            <person name="Batra D."/>
            <person name="Gulvik C.A."/>
        </authorList>
    </citation>
    <scope>NUCLEOTIDE SEQUENCE [LARGE SCALE GENOMIC DNA]</scope>
    <source>
        <strain evidence="8">DSM 106435</strain>
    </source>
</reference>
<dbReference type="AlphaFoldDB" id="A0A345SSM6"/>
<keyword evidence="4" id="KW-0456">Lyase</keyword>
<keyword evidence="8" id="KW-1185">Reference proteome</keyword>
<dbReference type="InterPro" id="IPR051798">
    <property type="entry name" value="Class-II_PLP-Dep_Aminotrans"/>
</dbReference>
<dbReference type="InterPro" id="IPR015421">
    <property type="entry name" value="PyrdxlP-dep_Trfase_major"/>
</dbReference>
<dbReference type="InterPro" id="IPR004839">
    <property type="entry name" value="Aminotransferase_I/II_large"/>
</dbReference>
<dbReference type="KEGG" id="stri:C7M71_003915"/>
<comment type="cofactor">
    <cofactor evidence="1">
        <name>pyridoxal 5'-phosphate</name>
        <dbReference type="ChEBI" id="CHEBI:597326"/>
    </cofactor>
</comment>
<evidence type="ECO:0000256" key="2">
    <source>
        <dbReference type="ARBA" id="ARBA00012224"/>
    </source>
</evidence>
<dbReference type="PANTHER" id="PTHR43525">
    <property type="entry name" value="PROTEIN MALY"/>
    <property type="match status" value="1"/>
</dbReference>
<dbReference type="GO" id="GO:0008483">
    <property type="term" value="F:transaminase activity"/>
    <property type="evidence" value="ECO:0007669"/>
    <property type="project" value="UniProtKB-KW"/>
</dbReference>
<organism evidence="7 8">
    <name type="scientific">Peterkaempfera bronchialis</name>
    <dbReference type="NCBI Taxonomy" id="2126346"/>
    <lineage>
        <taxon>Bacteria</taxon>
        <taxon>Bacillati</taxon>
        <taxon>Actinomycetota</taxon>
        <taxon>Actinomycetes</taxon>
        <taxon>Kitasatosporales</taxon>
        <taxon>Streptomycetaceae</taxon>
        <taxon>Peterkaempfera</taxon>
    </lineage>
</organism>
<dbReference type="PANTHER" id="PTHR43525:SF1">
    <property type="entry name" value="PROTEIN MALY"/>
    <property type="match status" value="1"/>
</dbReference>
<comment type="similarity">
    <text evidence="5">Belongs to the class-II pyridoxal-phosphate-dependent aminotransferase family. MalY/PatB cystathionine beta-lyase subfamily.</text>
</comment>
<name>A0A345SSM6_9ACTN</name>
<feature type="domain" description="Aminotransferase class I/classII large" evidence="6">
    <location>
        <begin position="43"/>
        <end position="395"/>
    </location>
</feature>
<protein>
    <recommendedName>
        <fullName evidence="2">cysteine-S-conjugate beta-lyase</fullName>
        <ecNumber evidence="2">4.4.1.13</ecNumber>
    </recommendedName>
</protein>
<evidence type="ECO:0000256" key="4">
    <source>
        <dbReference type="ARBA" id="ARBA00023239"/>
    </source>
</evidence>
<keyword evidence="7" id="KW-0808">Transferase</keyword>
<dbReference type="GO" id="GO:0030170">
    <property type="term" value="F:pyridoxal phosphate binding"/>
    <property type="evidence" value="ECO:0007669"/>
    <property type="project" value="InterPro"/>
</dbReference>
<dbReference type="EC" id="4.4.1.13" evidence="2"/>
<accession>A0A345SSM6</accession>
<dbReference type="Gene3D" id="3.90.1150.10">
    <property type="entry name" value="Aspartate Aminotransferase, domain 1"/>
    <property type="match status" value="1"/>
</dbReference>
<dbReference type="Proteomes" id="UP000249340">
    <property type="component" value="Chromosome"/>
</dbReference>
<proteinExistence type="inferred from homology"/>
<dbReference type="SUPFAM" id="SSF53383">
    <property type="entry name" value="PLP-dependent transferases"/>
    <property type="match status" value="1"/>
</dbReference>
<dbReference type="EMBL" id="CP031264">
    <property type="protein sequence ID" value="AXI76731.1"/>
    <property type="molecule type" value="Genomic_DNA"/>
</dbReference>
<dbReference type="InterPro" id="IPR015422">
    <property type="entry name" value="PyrdxlP-dep_Trfase_small"/>
</dbReference>
<dbReference type="OrthoDB" id="3224382at2"/>
<evidence type="ECO:0000256" key="3">
    <source>
        <dbReference type="ARBA" id="ARBA00022898"/>
    </source>
</evidence>
<keyword evidence="3" id="KW-0663">Pyridoxal phosphate</keyword>
<evidence type="ECO:0000259" key="6">
    <source>
        <dbReference type="Pfam" id="PF00155"/>
    </source>
</evidence>
<dbReference type="Pfam" id="PF00155">
    <property type="entry name" value="Aminotran_1_2"/>
    <property type="match status" value="1"/>
</dbReference>
<evidence type="ECO:0000313" key="8">
    <source>
        <dbReference type="Proteomes" id="UP000249340"/>
    </source>
</evidence>
<sequence>MDAATPAPWDSFFDRPFDRSGTGSSKWLSAGADPDPGRIPLGLADMDLPGPPAVAEALAARVAHPALGYTVCDPGGRELVAAWYRTRHGAAVDPEWVLLLPFGPRTAIRLLLEALRAGRTGPPGPVLLPTPEYGGFAPTCRAAGLPYREVPLALEEDGYRLPVAEFARYGGRPLTAVLLSSPHNPTARVWERSAIRALAEVAAESGGVLISDEVHADLVHPGHRHPVAVEAAGDLAPATVTLHSVGKTFNTTGLPSAFALVPDPVLRARLREVMAGYGLWEGGLLTQVAQRAALEHGGAWLDGLLAYLAGNRDLAVDALRRLAPRAVPSPPQASYLLWLDATALGLPVDRARALLLDRCGLGLQDGAGFGSAGRGFLRLNYALPRRRLAEALDRLARSADPEGGRPVPPDLR</sequence>
<evidence type="ECO:0000256" key="5">
    <source>
        <dbReference type="ARBA" id="ARBA00037974"/>
    </source>
</evidence>
<dbReference type="InterPro" id="IPR015424">
    <property type="entry name" value="PyrdxlP-dep_Trfase"/>
</dbReference>
<evidence type="ECO:0000256" key="1">
    <source>
        <dbReference type="ARBA" id="ARBA00001933"/>
    </source>
</evidence>